<evidence type="ECO:0000313" key="1">
    <source>
        <dbReference type="EMBL" id="NYG54307.1"/>
    </source>
</evidence>
<protein>
    <submittedName>
        <fullName evidence="1">Hydroxymethylpyrimidine pyrophosphatase-like HAD family hydrolase</fullName>
    </submittedName>
</protein>
<reference evidence="1 2" key="1">
    <citation type="submission" date="2020-07" db="EMBL/GenBank/DDBJ databases">
        <title>Sequencing the genomes of 1000 actinobacteria strains.</title>
        <authorList>
            <person name="Klenk H.-P."/>
        </authorList>
    </citation>
    <scope>NUCLEOTIDE SEQUENCE [LARGE SCALE GENOMIC DNA]</scope>
    <source>
        <strain evidence="1 2">DSM 24552</strain>
    </source>
</reference>
<dbReference type="Gene3D" id="3.40.50.1000">
    <property type="entry name" value="HAD superfamily/HAD-like"/>
    <property type="match status" value="1"/>
</dbReference>
<dbReference type="PROSITE" id="PS01229">
    <property type="entry name" value="COF_2"/>
    <property type="match status" value="1"/>
</dbReference>
<dbReference type="Pfam" id="PF08282">
    <property type="entry name" value="Hydrolase_3"/>
    <property type="match status" value="1"/>
</dbReference>
<dbReference type="AlphaFoldDB" id="A0A7Y9RPR5"/>
<gene>
    <name evidence="1" type="ORF">BJ989_000611</name>
</gene>
<dbReference type="GO" id="GO:0000287">
    <property type="term" value="F:magnesium ion binding"/>
    <property type="evidence" value="ECO:0007669"/>
    <property type="project" value="TreeGrafter"/>
</dbReference>
<organism evidence="1 2">
    <name type="scientific">Nocardioides perillae</name>
    <dbReference type="NCBI Taxonomy" id="1119534"/>
    <lineage>
        <taxon>Bacteria</taxon>
        <taxon>Bacillati</taxon>
        <taxon>Actinomycetota</taxon>
        <taxon>Actinomycetes</taxon>
        <taxon>Propionibacteriales</taxon>
        <taxon>Nocardioidaceae</taxon>
        <taxon>Nocardioides</taxon>
    </lineage>
</organism>
<keyword evidence="1" id="KW-0378">Hydrolase</keyword>
<accession>A0A7Y9RPR5</accession>
<keyword evidence="2" id="KW-1185">Reference proteome</keyword>
<name>A0A7Y9RPR5_9ACTN</name>
<dbReference type="Proteomes" id="UP000544110">
    <property type="component" value="Unassembled WGS sequence"/>
</dbReference>
<dbReference type="GO" id="GO:0005829">
    <property type="term" value="C:cytosol"/>
    <property type="evidence" value="ECO:0007669"/>
    <property type="project" value="TreeGrafter"/>
</dbReference>
<dbReference type="EMBL" id="JACCAC010000001">
    <property type="protein sequence ID" value="NYG54307.1"/>
    <property type="molecule type" value="Genomic_DNA"/>
</dbReference>
<proteinExistence type="predicted"/>
<dbReference type="PANTHER" id="PTHR10000">
    <property type="entry name" value="PHOSPHOSERINE PHOSPHATASE"/>
    <property type="match status" value="1"/>
</dbReference>
<dbReference type="InterPro" id="IPR023214">
    <property type="entry name" value="HAD_sf"/>
</dbReference>
<sequence>MAEPRPGWVPRLVALDIDGTLLRWVEGSGQTREEVSPAVHDAVRRVLDAGAHIVLASGRSPHGMTRIADLLDLRGQPARGDADTPGGEDERVWVVASNGAVVFRYPPVEVVLEETFDASAAVAEVLRHHPDAMVAVEDRGVGYRVNKPFPDGELSGEMRETSLEELLGEPVSRVIVRDPEATADDFVALAARLGLHGTDYVVGWTAWMDLAPVGVSKASGLEHVCQALGVEAADVLAIGDGRNDLEMLRWAGRGVAMGQAVPEVHEAADATTLTVDEDGAAVEMSRYFPAAAEEASA</sequence>
<dbReference type="PANTHER" id="PTHR10000:SF8">
    <property type="entry name" value="HAD SUPERFAMILY HYDROLASE-LIKE, TYPE 3"/>
    <property type="match status" value="1"/>
</dbReference>
<evidence type="ECO:0000313" key="2">
    <source>
        <dbReference type="Proteomes" id="UP000544110"/>
    </source>
</evidence>
<dbReference type="InterPro" id="IPR036412">
    <property type="entry name" value="HAD-like_sf"/>
</dbReference>
<dbReference type="SUPFAM" id="SSF56784">
    <property type="entry name" value="HAD-like"/>
    <property type="match status" value="1"/>
</dbReference>
<dbReference type="Gene3D" id="3.30.1240.10">
    <property type="match status" value="1"/>
</dbReference>
<comment type="caution">
    <text evidence="1">The sequence shown here is derived from an EMBL/GenBank/DDBJ whole genome shotgun (WGS) entry which is preliminary data.</text>
</comment>
<dbReference type="RefSeq" id="WP_179516955.1">
    <property type="nucleotide sequence ID" value="NZ_JACCAC010000001.1"/>
</dbReference>
<dbReference type="GO" id="GO:0016791">
    <property type="term" value="F:phosphatase activity"/>
    <property type="evidence" value="ECO:0007669"/>
    <property type="project" value="TreeGrafter"/>
</dbReference>